<dbReference type="InterPro" id="IPR005467">
    <property type="entry name" value="His_kinase_dom"/>
</dbReference>
<sequence>MALFEGGMDLRGGIFESVAFAAPSALTFVLGSVAVFALTMCVMLLRDHFGLERRARSQATRIESLNEEVAMLRESEERYRSLIEAQGDLIYRRDERNRLTYVNEAFALAAGRPPESLIGLVFQLPARETMPRHTGEDGSVTYDQSVLSAAGQRWISWVETRVGSGRNGHEIQVVGRDVTARRQVEAELAEARLRAEAANEAKSRFLATVSHEIRTPLNGVLGMADLLLGTGITPEQTTYVRAVKTSGEALLSIIEEILDFSRIEAGRLELSHEPFDLLALVEGTIELLAPRAQGKGVEIASLISPDVETRLMGDPARLRQVLTNLAGNAVKFTDKGGVGVRVTREGDRLRFAVCDTGVGVPHDRIGRIFDEFERVEGHSASRYGGTGLGLAISRRLVAGMGGQLSVTSEPGHGSTFSFTLPIVPAPDAGQPWGVDAGVRGQSALIVSQSPFEAPFLRQRLQAAGMDVDLVPNVASAVTALRVKRMDLLVVDGGMGEDAARTLANEGQRLGVPRRLVMLSPFERRAFGPPTAVGFDGYLVKPVRERALAPRLRAPGMERHGASVAVPPPSAFVGPAGPERHVLLAEDNDINALLTTKLLERHGAKVTWARDGLAAVDKFRACCDGLVPPFDLVLMDVRMPGLDGHDATRRIRAIEAELGRPRTRIVALSANAFEEDRRLALAAGMDDTIAKPVSEARLAETLAAAPVGAEPRARSA</sequence>
<keyword evidence="7" id="KW-1133">Transmembrane helix</keyword>
<feature type="transmembrane region" description="Helical" evidence="7">
    <location>
        <begin position="20"/>
        <end position="45"/>
    </location>
</feature>
<dbReference type="InterPro" id="IPR036097">
    <property type="entry name" value="HisK_dim/P_sf"/>
</dbReference>
<dbReference type="Pfam" id="PF02518">
    <property type="entry name" value="HATPase_c"/>
    <property type="match status" value="1"/>
</dbReference>
<evidence type="ECO:0000256" key="2">
    <source>
        <dbReference type="ARBA" id="ARBA00012438"/>
    </source>
</evidence>
<dbReference type="EC" id="2.7.13.3" evidence="2"/>
<dbReference type="InterPro" id="IPR003661">
    <property type="entry name" value="HisK_dim/P_dom"/>
</dbReference>
<name>A0ABT1L9B4_9HYPH</name>
<keyword evidence="11" id="KW-0547">Nucleotide-binding</keyword>
<dbReference type="InterPro" id="IPR003594">
    <property type="entry name" value="HATPase_dom"/>
</dbReference>
<dbReference type="SMART" id="SM00388">
    <property type="entry name" value="HisKA"/>
    <property type="match status" value="1"/>
</dbReference>
<evidence type="ECO:0000259" key="10">
    <source>
        <dbReference type="PROSITE" id="PS50112"/>
    </source>
</evidence>
<dbReference type="CDD" id="cd17546">
    <property type="entry name" value="REC_hyHK_CKI1_RcsC-like"/>
    <property type="match status" value="1"/>
</dbReference>
<dbReference type="CDD" id="cd16922">
    <property type="entry name" value="HATPase_EvgS-ArcB-TorS-like"/>
    <property type="match status" value="1"/>
</dbReference>
<feature type="domain" description="PAS" evidence="10">
    <location>
        <begin position="75"/>
        <end position="119"/>
    </location>
</feature>
<dbReference type="NCBIfam" id="TIGR00229">
    <property type="entry name" value="sensory_box"/>
    <property type="match status" value="1"/>
</dbReference>
<accession>A0ABT1L9B4</accession>
<reference evidence="11 12" key="1">
    <citation type="submission" date="2022-07" db="EMBL/GenBank/DDBJ databases">
        <authorList>
            <person name="Li W.-J."/>
            <person name="Deng Q.-Q."/>
        </authorList>
    </citation>
    <scope>NUCLEOTIDE SEQUENCE [LARGE SCALE GENOMIC DNA]</scope>
    <source>
        <strain evidence="11 12">SYSU M60028</strain>
    </source>
</reference>
<dbReference type="PROSITE" id="PS50110">
    <property type="entry name" value="RESPONSE_REGULATORY"/>
    <property type="match status" value="2"/>
</dbReference>
<dbReference type="Gene3D" id="3.30.450.20">
    <property type="entry name" value="PAS domain"/>
    <property type="match status" value="1"/>
</dbReference>
<dbReference type="PROSITE" id="PS50112">
    <property type="entry name" value="PAS"/>
    <property type="match status" value="1"/>
</dbReference>
<dbReference type="InterPro" id="IPR000014">
    <property type="entry name" value="PAS"/>
</dbReference>
<protein>
    <recommendedName>
        <fullName evidence="2">histidine kinase</fullName>
        <ecNumber evidence="2">2.7.13.3</ecNumber>
    </recommendedName>
</protein>
<dbReference type="InterPro" id="IPR011006">
    <property type="entry name" value="CheY-like_superfamily"/>
</dbReference>
<dbReference type="SUPFAM" id="SSF55874">
    <property type="entry name" value="ATPase domain of HSP90 chaperone/DNA topoisomerase II/histidine kinase"/>
    <property type="match status" value="1"/>
</dbReference>
<dbReference type="Proteomes" id="UP001205890">
    <property type="component" value="Unassembled WGS sequence"/>
</dbReference>
<evidence type="ECO:0000256" key="4">
    <source>
        <dbReference type="ARBA" id="ARBA00023012"/>
    </source>
</evidence>
<feature type="coiled-coil region" evidence="6">
    <location>
        <begin position="55"/>
        <end position="82"/>
    </location>
</feature>
<keyword evidence="11" id="KW-0067">ATP-binding</keyword>
<dbReference type="PANTHER" id="PTHR45339:SF1">
    <property type="entry name" value="HYBRID SIGNAL TRANSDUCTION HISTIDINE KINASE J"/>
    <property type="match status" value="1"/>
</dbReference>
<keyword evidence="7" id="KW-0812">Transmembrane</keyword>
<feature type="domain" description="Histidine kinase" evidence="8">
    <location>
        <begin position="208"/>
        <end position="424"/>
    </location>
</feature>
<dbReference type="SMART" id="SM00387">
    <property type="entry name" value="HATPase_c"/>
    <property type="match status" value="1"/>
</dbReference>
<dbReference type="SUPFAM" id="SSF55785">
    <property type="entry name" value="PYP-like sensor domain (PAS domain)"/>
    <property type="match status" value="1"/>
</dbReference>
<evidence type="ECO:0000256" key="7">
    <source>
        <dbReference type="SAM" id="Phobius"/>
    </source>
</evidence>
<evidence type="ECO:0000259" key="9">
    <source>
        <dbReference type="PROSITE" id="PS50110"/>
    </source>
</evidence>
<feature type="modified residue" description="4-aspartylphosphate" evidence="5">
    <location>
        <position position="635"/>
    </location>
</feature>
<feature type="modified residue" description="4-aspartylphosphate" evidence="5">
    <location>
        <position position="491"/>
    </location>
</feature>
<evidence type="ECO:0000256" key="6">
    <source>
        <dbReference type="SAM" id="Coils"/>
    </source>
</evidence>
<dbReference type="GO" id="GO:0005524">
    <property type="term" value="F:ATP binding"/>
    <property type="evidence" value="ECO:0007669"/>
    <property type="project" value="UniProtKB-KW"/>
</dbReference>
<evidence type="ECO:0000313" key="12">
    <source>
        <dbReference type="Proteomes" id="UP001205890"/>
    </source>
</evidence>
<keyword evidence="6" id="KW-0175">Coiled coil</keyword>
<evidence type="ECO:0000256" key="5">
    <source>
        <dbReference type="PROSITE-ProRule" id="PRU00169"/>
    </source>
</evidence>
<evidence type="ECO:0000259" key="8">
    <source>
        <dbReference type="PROSITE" id="PS50109"/>
    </source>
</evidence>
<proteinExistence type="predicted"/>
<organism evidence="11 12">
    <name type="scientific">Alsobacter ponti</name>
    <dbReference type="NCBI Taxonomy" id="2962936"/>
    <lineage>
        <taxon>Bacteria</taxon>
        <taxon>Pseudomonadati</taxon>
        <taxon>Pseudomonadota</taxon>
        <taxon>Alphaproteobacteria</taxon>
        <taxon>Hyphomicrobiales</taxon>
        <taxon>Alsobacteraceae</taxon>
        <taxon>Alsobacter</taxon>
    </lineage>
</organism>
<keyword evidence="4" id="KW-0902">Two-component regulatory system</keyword>
<dbReference type="SMART" id="SM00448">
    <property type="entry name" value="REC"/>
    <property type="match status" value="2"/>
</dbReference>
<dbReference type="Gene3D" id="1.10.287.130">
    <property type="match status" value="1"/>
</dbReference>
<dbReference type="InterPro" id="IPR036890">
    <property type="entry name" value="HATPase_C_sf"/>
</dbReference>
<dbReference type="Pfam" id="PF00512">
    <property type="entry name" value="HisKA"/>
    <property type="match status" value="1"/>
</dbReference>
<evidence type="ECO:0000313" key="11">
    <source>
        <dbReference type="EMBL" id="MCP8938080.1"/>
    </source>
</evidence>
<dbReference type="SMART" id="SM00091">
    <property type="entry name" value="PAS"/>
    <property type="match status" value="1"/>
</dbReference>
<dbReference type="RefSeq" id="WP_254739621.1">
    <property type="nucleotide sequence ID" value="NZ_JANCLU010000004.1"/>
</dbReference>
<keyword evidence="12" id="KW-1185">Reference proteome</keyword>
<dbReference type="SUPFAM" id="SSF47384">
    <property type="entry name" value="Homodimeric domain of signal transducing histidine kinase"/>
    <property type="match status" value="1"/>
</dbReference>
<dbReference type="PROSITE" id="PS50109">
    <property type="entry name" value="HIS_KIN"/>
    <property type="match status" value="1"/>
</dbReference>
<comment type="caution">
    <text evidence="11">The sequence shown here is derived from an EMBL/GenBank/DDBJ whole genome shotgun (WGS) entry which is preliminary data.</text>
</comment>
<dbReference type="Gene3D" id="3.30.565.10">
    <property type="entry name" value="Histidine kinase-like ATPase, C-terminal domain"/>
    <property type="match status" value="1"/>
</dbReference>
<dbReference type="PANTHER" id="PTHR45339">
    <property type="entry name" value="HYBRID SIGNAL TRANSDUCTION HISTIDINE KINASE J"/>
    <property type="match status" value="1"/>
</dbReference>
<dbReference type="Gene3D" id="3.40.50.2300">
    <property type="match status" value="2"/>
</dbReference>
<feature type="domain" description="Response regulatory" evidence="9">
    <location>
        <begin position="442"/>
        <end position="555"/>
    </location>
</feature>
<keyword evidence="3 5" id="KW-0597">Phosphoprotein</keyword>
<dbReference type="InterPro" id="IPR001789">
    <property type="entry name" value="Sig_transdc_resp-reg_receiver"/>
</dbReference>
<evidence type="ECO:0000256" key="3">
    <source>
        <dbReference type="ARBA" id="ARBA00022553"/>
    </source>
</evidence>
<dbReference type="Pfam" id="PF00072">
    <property type="entry name" value="Response_reg"/>
    <property type="match status" value="1"/>
</dbReference>
<dbReference type="CDD" id="cd00082">
    <property type="entry name" value="HisKA"/>
    <property type="match status" value="1"/>
</dbReference>
<dbReference type="PRINTS" id="PR00344">
    <property type="entry name" value="BCTRLSENSOR"/>
</dbReference>
<comment type="catalytic activity">
    <reaction evidence="1">
        <text>ATP + protein L-histidine = ADP + protein N-phospho-L-histidine.</text>
        <dbReference type="EC" id="2.7.13.3"/>
    </reaction>
</comment>
<dbReference type="InterPro" id="IPR035965">
    <property type="entry name" value="PAS-like_dom_sf"/>
</dbReference>
<feature type="domain" description="Response regulatory" evidence="9">
    <location>
        <begin position="580"/>
        <end position="705"/>
    </location>
</feature>
<keyword evidence="7" id="KW-0472">Membrane</keyword>
<gene>
    <name evidence="11" type="ORF">NK718_06100</name>
</gene>
<evidence type="ECO:0000256" key="1">
    <source>
        <dbReference type="ARBA" id="ARBA00000085"/>
    </source>
</evidence>
<dbReference type="EMBL" id="JANCLU010000004">
    <property type="protein sequence ID" value="MCP8938080.1"/>
    <property type="molecule type" value="Genomic_DNA"/>
</dbReference>
<dbReference type="SUPFAM" id="SSF52172">
    <property type="entry name" value="CheY-like"/>
    <property type="match status" value="2"/>
</dbReference>
<dbReference type="InterPro" id="IPR004358">
    <property type="entry name" value="Sig_transdc_His_kin-like_C"/>
</dbReference>